<sequence>MAEPGRATIDHVGLRVSELDAALAGYEAVAVALGHAPFTGDDAFRWIEELTLSPVDDAHPATTGAHVGLGAASREAVDAAWEAGRAAGLQDDGPPGERDYVPGYYGAFLRDADGNSLEAVHHEAVRPPRAGVVDHVWVRVADLARTRVPWAAAAAAVGAALDDRPGRLRLWRGPGSGSVHAVRGTPTRGLHFALTAADRATVDRFHAATTAAGATDDGAPGLRPVYHPGYYGAFVRDPDGTSLEAVHHAPRA</sequence>
<name>A0ABU4VNK6_9ACTN</name>
<organism evidence="2 3">
    <name type="scientific">Patulibacter brassicae</name>
    <dbReference type="NCBI Taxonomy" id="1705717"/>
    <lineage>
        <taxon>Bacteria</taxon>
        <taxon>Bacillati</taxon>
        <taxon>Actinomycetota</taxon>
        <taxon>Thermoleophilia</taxon>
        <taxon>Solirubrobacterales</taxon>
        <taxon>Patulibacteraceae</taxon>
        <taxon>Patulibacter</taxon>
    </lineage>
</organism>
<proteinExistence type="predicted"/>
<feature type="domain" description="VOC" evidence="1">
    <location>
        <begin position="8"/>
        <end position="122"/>
    </location>
</feature>
<dbReference type="SUPFAM" id="SSF54593">
    <property type="entry name" value="Glyoxalase/Bleomycin resistance protein/Dihydroxybiphenyl dioxygenase"/>
    <property type="match status" value="2"/>
</dbReference>
<reference evidence="2 3" key="1">
    <citation type="submission" date="2023-11" db="EMBL/GenBank/DDBJ databases">
        <authorList>
            <person name="Xu M."/>
            <person name="Jiang T."/>
        </authorList>
    </citation>
    <scope>NUCLEOTIDE SEQUENCE [LARGE SCALE GENOMIC DNA]</scope>
    <source>
        <strain evidence="2 3">SD</strain>
    </source>
</reference>
<dbReference type="EMBL" id="JAXAVX010000014">
    <property type="protein sequence ID" value="MDX8153431.1"/>
    <property type="molecule type" value="Genomic_DNA"/>
</dbReference>
<comment type="caution">
    <text evidence="2">The sequence shown here is derived from an EMBL/GenBank/DDBJ whole genome shotgun (WGS) entry which is preliminary data.</text>
</comment>
<dbReference type="InterPro" id="IPR004360">
    <property type="entry name" value="Glyas_Fos-R_dOase_dom"/>
</dbReference>
<dbReference type="Gene3D" id="3.10.180.10">
    <property type="entry name" value="2,3-Dihydroxybiphenyl 1,2-Dioxygenase, domain 1"/>
    <property type="match status" value="2"/>
</dbReference>
<dbReference type="InterPro" id="IPR037523">
    <property type="entry name" value="VOC_core"/>
</dbReference>
<keyword evidence="3" id="KW-1185">Reference proteome</keyword>
<dbReference type="RefSeq" id="WP_319955582.1">
    <property type="nucleotide sequence ID" value="NZ_JAXAVX010000014.1"/>
</dbReference>
<evidence type="ECO:0000313" key="2">
    <source>
        <dbReference type="EMBL" id="MDX8153431.1"/>
    </source>
</evidence>
<dbReference type="InterPro" id="IPR029068">
    <property type="entry name" value="Glyas_Bleomycin-R_OHBP_Dase"/>
</dbReference>
<evidence type="ECO:0000313" key="3">
    <source>
        <dbReference type="Proteomes" id="UP001277761"/>
    </source>
</evidence>
<dbReference type="Proteomes" id="UP001277761">
    <property type="component" value="Unassembled WGS sequence"/>
</dbReference>
<gene>
    <name evidence="2" type="ORF">SK069_17670</name>
</gene>
<dbReference type="PANTHER" id="PTHR35006:SF2">
    <property type="entry name" value="GLYOXALASE FAMILY PROTEIN (AFU_ORTHOLOGUE AFUA_5G14830)"/>
    <property type="match status" value="1"/>
</dbReference>
<dbReference type="PROSITE" id="PS51819">
    <property type="entry name" value="VOC"/>
    <property type="match status" value="1"/>
</dbReference>
<protein>
    <recommendedName>
        <fullName evidence="1">VOC domain-containing protein</fullName>
    </recommendedName>
</protein>
<accession>A0ABU4VNK6</accession>
<evidence type="ECO:0000259" key="1">
    <source>
        <dbReference type="PROSITE" id="PS51819"/>
    </source>
</evidence>
<dbReference type="PANTHER" id="PTHR35006">
    <property type="entry name" value="GLYOXALASE FAMILY PROTEIN (AFU_ORTHOLOGUE AFUA_5G14830)"/>
    <property type="match status" value="1"/>
</dbReference>
<dbReference type="Pfam" id="PF00903">
    <property type="entry name" value="Glyoxalase"/>
    <property type="match status" value="1"/>
</dbReference>